<organism evidence="2 3">
    <name type="scientific">Cynara cardunculus var. scolymus</name>
    <name type="common">Globe artichoke</name>
    <name type="synonym">Cynara scolymus</name>
    <dbReference type="NCBI Taxonomy" id="59895"/>
    <lineage>
        <taxon>Eukaryota</taxon>
        <taxon>Viridiplantae</taxon>
        <taxon>Streptophyta</taxon>
        <taxon>Embryophyta</taxon>
        <taxon>Tracheophyta</taxon>
        <taxon>Spermatophyta</taxon>
        <taxon>Magnoliopsida</taxon>
        <taxon>eudicotyledons</taxon>
        <taxon>Gunneridae</taxon>
        <taxon>Pentapetalae</taxon>
        <taxon>asterids</taxon>
        <taxon>campanulids</taxon>
        <taxon>Asterales</taxon>
        <taxon>Asteraceae</taxon>
        <taxon>Carduoideae</taxon>
        <taxon>Cardueae</taxon>
        <taxon>Carduinae</taxon>
        <taxon>Cynara</taxon>
    </lineage>
</organism>
<protein>
    <submittedName>
        <fullName evidence="2">Uncharacterized protein</fullName>
    </submittedName>
</protein>
<sequence length="128" mass="14268">MNGSTNYNKDDSLERGAMEYTIVVAETADSPATLQYLTPYTGAVNRESWCQEKSLGEILGLSETDSDEEEDSEEIETPQESAAFEILETEDRKILLSEIEVLRCTFSKSAHGSSTGISSIHHRTLHHR</sequence>
<keyword evidence="3" id="KW-1185">Reference proteome</keyword>
<feature type="compositionally biased region" description="Acidic residues" evidence="1">
    <location>
        <begin position="64"/>
        <end position="77"/>
    </location>
</feature>
<dbReference type="STRING" id="59895.A0A103YLM7"/>
<dbReference type="AlphaFoldDB" id="A0A103YLM7"/>
<feature type="region of interest" description="Disordered" evidence="1">
    <location>
        <begin position="61"/>
        <end position="80"/>
    </location>
</feature>
<dbReference type="EMBL" id="LEKV01000122">
    <property type="protein sequence ID" value="KVI11441.1"/>
    <property type="molecule type" value="Genomic_DNA"/>
</dbReference>
<reference evidence="2 3" key="1">
    <citation type="journal article" date="2016" name="Sci. Rep.">
        <title>The genome sequence of the outbreeding globe artichoke constructed de novo incorporating a phase-aware low-pass sequencing strategy of F1 progeny.</title>
        <authorList>
            <person name="Scaglione D."/>
            <person name="Reyes-Chin-Wo S."/>
            <person name="Acquadro A."/>
            <person name="Froenicke L."/>
            <person name="Portis E."/>
            <person name="Beitel C."/>
            <person name="Tirone M."/>
            <person name="Mauro R."/>
            <person name="Lo Monaco A."/>
            <person name="Mauromicale G."/>
            <person name="Faccioli P."/>
            <person name="Cattivelli L."/>
            <person name="Rieseberg L."/>
            <person name="Michelmore R."/>
            <person name="Lanteri S."/>
        </authorList>
    </citation>
    <scope>NUCLEOTIDE SEQUENCE [LARGE SCALE GENOMIC DNA]</scope>
    <source>
        <strain evidence="2">2C</strain>
    </source>
</reference>
<evidence type="ECO:0000313" key="3">
    <source>
        <dbReference type="Proteomes" id="UP000243975"/>
    </source>
</evidence>
<evidence type="ECO:0000256" key="1">
    <source>
        <dbReference type="SAM" id="MobiDB-lite"/>
    </source>
</evidence>
<name>A0A103YLM7_CYNCS</name>
<evidence type="ECO:0000313" key="2">
    <source>
        <dbReference type="EMBL" id="KVI11441.1"/>
    </source>
</evidence>
<proteinExistence type="predicted"/>
<dbReference type="Gene3D" id="3.40.50.12240">
    <property type="match status" value="1"/>
</dbReference>
<dbReference type="Gramene" id="KVI11441">
    <property type="protein sequence ID" value="KVI11441"/>
    <property type="gene ID" value="Ccrd_010143"/>
</dbReference>
<comment type="caution">
    <text evidence="2">The sequence shown here is derived from an EMBL/GenBank/DDBJ whole genome shotgun (WGS) entry which is preliminary data.</text>
</comment>
<accession>A0A103YLM7</accession>
<gene>
    <name evidence="2" type="ORF">Ccrd_010143</name>
</gene>
<dbReference type="Proteomes" id="UP000243975">
    <property type="component" value="Unassembled WGS sequence"/>
</dbReference>